<dbReference type="Gene3D" id="3.30.1490.270">
    <property type="match status" value="1"/>
</dbReference>
<dbReference type="Proteomes" id="UP000604046">
    <property type="component" value="Unassembled WGS sequence"/>
</dbReference>
<dbReference type="InterPro" id="IPR025841">
    <property type="entry name" value="CP_ATPgrasp_2"/>
</dbReference>
<feature type="domain" description="Circularly permuted ATP-grasp type 2" evidence="2">
    <location>
        <begin position="480"/>
        <end position="607"/>
    </location>
</feature>
<dbReference type="OrthoDB" id="419781at2759"/>
<dbReference type="Pfam" id="PF14403">
    <property type="entry name" value="CP_ATPgrasp_2"/>
    <property type="match status" value="1"/>
</dbReference>
<evidence type="ECO:0000313" key="4">
    <source>
        <dbReference type="Proteomes" id="UP000604046"/>
    </source>
</evidence>
<comment type="caution">
    <text evidence="3">The sequence shown here is derived from an EMBL/GenBank/DDBJ whole genome shotgun (WGS) entry which is preliminary data.</text>
</comment>
<dbReference type="SUPFAM" id="SSF56059">
    <property type="entry name" value="Glutathione synthetase ATP-binding domain-like"/>
    <property type="match status" value="1"/>
</dbReference>
<organism evidence="3 4">
    <name type="scientific">Symbiodinium natans</name>
    <dbReference type="NCBI Taxonomy" id="878477"/>
    <lineage>
        <taxon>Eukaryota</taxon>
        <taxon>Sar</taxon>
        <taxon>Alveolata</taxon>
        <taxon>Dinophyceae</taxon>
        <taxon>Suessiales</taxon>
        <taxon>Symbiodiniaceae</taxon>
        <taxon>Symbiodinium</taxon>
    </lineage>
</organism>
<sequence length="670" mass="74786">MDQILNRKPRRINDFRAESEKCFRGDNRLYHIPRMLTQPEAAKLTAGVAQRAQALRRLVMDVNSRKEMKVGQLSCVRSGALPRDVFNRIAARAGEQWTQNLVQNEAESKKLYWNIWYGPDIIRGPAEDGHEFYVVEDNLGYVGGFGDLPLARQVLIGEANGSKGFPELKPHLEPANAERLYEEMANHYKRQVAEGEKVVVLYYHRSVRDDNEDRRLVTLLRQKGLVPVQLPDEKGPREDQPRLLVRHGRVLLAAPTKNTPTKPAKEKEGPDRSRSPRRRSPAKQVSNEEPVGLVVLLSEPTDVQPGHPSTKLRSAIDEARSRISTYEDMEKKEVMKAARNEKSLISVKCKVDFTDSDGNKSSLQMKAGKLIWTWTDKTSNQSERTDGPIRYNAGTGRLTFGDGYHYKPDAEGLKKLEQAWQLSDHPIEAERARRSAAELREAVESVGQVIGERDSKNARDQLFRVLRRDDKEGWQRLVEGKQGVPGLLEAYYKGRVKVANGPGLILVEDKELCSHMDKLIQHYLGEEPLLRTIPTRSFAQEPGLIHSVFDIPSTQPNVVVKRVDGRGGNAVWVGAKLPRQEFLAARSLVAAEPEAFIVQRYTALSKVDGQITDLRGPAFITSSDEPLSGGPGVAVSPVLWGRGVPADSSNGKVNISDAGFEFAVATAASR</sequence>
<dbReference type="AlphaFoldDB" id="A0A812V4P7"/>
<feature type="region of interest" description="Disordered" evidence="1">
    <location>
        <begin position="228"/>
        <end position="291"/>
    </location>
</feature>
<reference evidence="3" key="1">
    <citation type="submission" date="2021-02" db="EMBL/GenBank/DDBJ databases">
        <authorList>
            <person name="Dougan E. K."/>
            <person name="Rhodes N."/>
            <person name="Thang M."/>
            <person name="Chan C."/>
        </authorList>
    </citation>
    <scope>NUCLEOTIDE SEQUENCE</scope>
</reference>
<dbReference type="PANTHER" id="PTHR34595:SF7">
    <property type="entry name" value="SLL1039 PROTEIN"/>
    <property type="match status" value="1"/>
</dbReference>
<protein>
    <recommendedName>
        <fullName evidence="2">Circularly permuted ATP-grasp type 2 domain-containing protein</fullName>
    </recommendedName>
</protein>
<dbReference type="InterPro" id="IPR051680">
    <property type="entry name" value="ATP-dep_Glu-Cys_Ligase-2"/>
</dbReference>
<accession>A0A812V4P7</accession>
<evidence type="ECO:0000313" key="3">
    <source>
        <dbReference type="EMBL" id="CAE7596780.1"/>
    </source>
</evidence>
<feature type="compositionally biased region" description="Basic and acidic residues" evidence="1">
    <location>
        <begin position="263"/>
        <end position="274"/>
    </location>
</feature>
<gene>
    <name evidence="3" type="ORF">SNAT2548_LOCUS33955</name>
</gene>
<proteinExistence type="predicted"/>
<feature type="compositionally biased region" description="Basic and acidic residues" evidence="1">
    <location>
        <begin position="231"/>
        <end position="241"/>
    </location>
</feature>
<name>A0A812V4P7_9DINO</name>
<evidence type="ECO:0000256" key="1">
    <source>
        <dbReference type="SAM" id="MobiDB-lite"/>
    </source>
</evidence>
<evidence type="ECO:0000259" key="2">
    <source>
        <dbReference type="Pfam" id="PF14403"/>
    </source>
</evidence>
<keyword evidence="4" id="KW-1185">Reference proteome</keyword>
<dbReference type="EMBL" id="CAJNDS010002786">
    <property type="protein sequence ID" value="CAE7596780.1"/>
    <property type="molecule type" value="Genomic_DNA"/>
</dbReference>
<dbReference type="PANTHER" id="PTHR34595">
    <property type="entry name" value="BLR5612 PROTEIN"/>
    <property type="match status" value="1"/>
</dbReference>